<dbReference type="Proteomes" id="UP000005819">
    <property type="component" value="Unassembled WGS sequence"/>
</dbReference>
<dbReference type="AlphaFoldDB" id="B0MWF0"/>
<evidence type="ECO:0000313" key="1">
    <source>
        <dbReference type="EMBL" id="EDS03628.1"/>
    </source>
</evidence>
<reference evidence="1" key="1">
    <citation type="submission" date="2007-10" db="EMBL/GenBank/DDBJ databases">
        <authorList>
            <person name="Fulton L."/>
            <person name="Clifton S."/>
            <person name="Fulton B."/>
            <person name="Xu J."/>
            <person name="Minx P."/>
            <person name="Pepin K.H."/>
            <person name="Johnson M."/>
            <person name="Thiruvilangam P."/>
            <person name="Bhonagiri V."/>
            <person name="Nash W.E."/>
            <person name="Mardis E.R."/>
            <person name="Wilson R.K."/>
        </authorList>
    </citation>
    <scope>NUCLEOTIDE SEQUENCE [LARGE SCALE GENOMIC DNA]</scope>
    <source>
        <strain evidence="1">DSM 17216</strain>
    </source>
</reference>
<name>B0MWF0_9BACT</name>
<keyword evidence="2" id="KW-1185">Reference proteome</keyword>
<proteinExistence type="predicted"/>
<comment type="caution">
    <text evidence="1">The sequence shown here is derived from an EMBL/GenBank/DDBJ whole genome shotgun (WGS) entry which is preliminary data.</text>
</comment>
<organism evidence="1 2">
    <name type="scientific">Alistipes putredinis DSM 17216</name>
    <dbReference type="NCBI Taxonomy" id="445970"/>
    <lineage>
        <taxon>Bacteria</taxon>
        <taxon>Pseudomonadati</taxon>
        <taxon>Bacteroidota</taxon>
        <taxon>Bacteroidia</taxon>
        <taxon>Bacteroidales</taxon>
        <taxon>Rikenellaceae</taxon>
        <taxon>Alistipes</taxon>
    </lineage>
</organism>
<dbReference type="EMBL" id="ABFK02000018">
    <property type="protein sequence ID" value="EDS03628.1"/>
    <property type="molecule type" value="Genomic_DNA"/>
</dbReference>
<dbReference type="HOGENOM" id="CLU_3131542_0_0_10"/>
<sequence length="49" mass="5546">MLILVSSQLLTSKLVIGFFFWQNKILQFVIKVLSGTAENGLIDKWSGFN</sequence>
<reference evidence="1" key="2">
    <citation type="submission" date="2013-09" db="EMBL/GenBank/DDBJ databases">
        <title>Draft genome sequence of Alistipes putredinis (DSM 17216).</title>
        <authorList>
            <person name="Sudarsanam P."/>
            <person name="Ley R."/>
            <person name="Guruge J."/>
            <person name="Turnbaugh P.J."/>
            <person name="Mahowald M."/>
            <person name="Liep D."/>
            <person name="Gordon J."/>
        </authorList>
    </citation>
    <scope>NUCLEOTIDE SEQUENCE</scope>
    <source>
        <strain evidence="1">DSM 17216</strain>
    </source>
</reference>
<evidence type="ECO:0000313" key="2">
    <source>
        <dbReference type="Proteomes" id="UP000005819"/>
    </source>
</evidence>
<gene>
    <name evidence="1" type="ORF">ALIPUT_01455</name>
</gene>
<protein>
    <submittedName>
        <fullName evidence="1">Uncharacterized protein</fullName>
    </submittedName>
</protein>
<accession>B0MWF0</accession>